<dbReference type="InterPro" id="IPR036388">
    <property type="entry name" value="WH-like_DNA-bd_sf"/>
</dbReference>
<feature type="region of interest" description="Disordered" evidence="1">
    <location>
        <begin position="1"/>
        <end position="23"/>
    </location>
</feature>
<dbReference type="EMBL" id="RJLN01000070">
    <property type="protein sequence ID" value="RNL94555.1"/>
    <property type="molecule type" value="Genomic_DNA"/>
</dbReference>
<name>A0ABX9WF20_9ACTN</name>
<gene>
    <name evidence="2" type="ORF">EFE23_20885</name>
</gene>
<dbReference type="Gene3D" id="1.10.10.10">
    <property type="entry name" value="Winged helix-like DNA-binding domain superfamily/Winged helix DNA-binding domain"/>
    <property type="match status" value="1"/>
</dbReference>
<organism evidence="2 3">
    <name type="scientific">Micromonospora solifontis</name>
    <dbReference type="NCBI Taxonomy" id="2487138"/>
    <lineage>
        <taxon>Bacteria</taxon>
        <taxon>Bacillati</taxon>
        <taxon>Actinomycetota</taxon>
        <taxon>Actinomycetes</taxon>
        <taxon>Micromonosporales</taxon>
        <taxon>Micromonosporaceae</taxon>
        <taxon>Micromonospora</taxon>
    </lineage>
</organism>
<reference evidence="2 3" key="1">
    <citation type="submission" date="2018-11" db="EMBL/GenBank/DDBJ databases">
        <title>Micromonospora sp. PPF5-17, a new actinomycetes isolated from a hot spring soil.</title>
        <authorList>
            <person name="Thawai C."/>
        </authorList>
    </citation>
    <scope>NUCLEOTIDE SEQUENCE [LARGE SCALE GENOMIC DNA]</scope>
    <source>
        <strain evidence="2 3">PPF5-17</strain>
    </source>
</reference>
<evidence type="ECO:0000256" key="1">
    <source>
        <dbReference type="SAM" id="MobiDB-lite"/>
    </source>
</evidence>
<dbReference type="SUPFAM" id="SSF46785">
    <property type="entry name" value="Winged helix' DNA-binding domain"/>
    <property type="match status" value="1"/>
</dbReference>
<dbReference type="InterPro" id="IPR025855">
    <property type="entry name" value="Replic_Relax"/>
</dbReference>
<evidence type="ECO:0000313" key="3">
    <source>
        <dbReference type="Proteomes" id="UP000280698"/>
    </source>
</evidence>
<keyword evidence="3" id="KW-1185">Reference proteome</keyword>
<comment type="caution">
    <text evidence="2">The sequence shown here is derived from an EMBL/GenBank/DDBJ whole genome shotgun (WGS) entry which is preliminary data.</text>
</comment>
<evidence type="ECO:0000313" key="2">
    <source>
        <dbReference type="EMBL" id="RNL94555.1"/>
    </source>
</evidence>
<dbReference type="Pfam" id="PF13814">
    <property type="entry name" value="Replic_Relax"/>
    <property type="match status" value="1"/>
</dbReference>
<evidence type="ECO:0008006" key="4">
    <source>
        <dbReference type="Google" id="ProtNLM"/>
    </source>
</evidence>
<accession>A0ABX9WF20</accession>
<sequence>MAAPLGRRPYSEAGVSGGGGGHVARQYAVGQQENSLQPPARRSGDAQLHGLGPRHWAVLSVLAEHGVLHTGQVTTLLFGSRPAAARHLGALARAGLVWRFVHDDDPRHVAYYELSAAGAQALTARLREAGRAVPVALGRPGRGEFVVNEFFVGLAAHAGKDPRCQLFRWRRALEAAALLREHGVAEVRPSAYGVWIEGGRAVRFVLHVEHTAGAGALSGLAAPPQADVLLGGYRRAPRGVPVAAVLVLCPSVEREIEVRRGVAAAPLPVTVGTATLDRLFDASSAAEAIWAVTGAEGLRRLAEVGR</sequence>
<dbReference type="Proteomes" id="UP000280698">
    <property type="component" value="Unassembled WGS sequence"/>
</dbReference>
<proteinExistence type="predicted"/>
<protein>
    <recommendedName>
        <fullName evidence="4">MarR family transcriptional regulator</fullName>
    </recommendedName>
</protein>
<dbReference type="InterPro" id="IPR036390">
    <property type="entry name" value="WH_DNA-bd_sf"/>
</dbReference>